<evidence type="ECO:0000256" key="2">
    <source>
        <dbReference type="ARBA" id="ARBA00022833"/>
    </source>
</evidence>
<evidence type="ECO:0000256" key="3">
    <source>
        <dbReference type="ARBA" id="ARBA00023015"/>
    </source>
</evidence>
<evidence type="ECO:0000313" key="8">
    <source>
        <dbReference type="EMBL" id="KAE8372202.1"/>
    </source>
</evidence>
<evidence type="ECO:0000259" key="7">
    <source>
        <dbReference type="Pfam" id="PF04082"/>
    </source>
</evidence>
<keyword evidence="4" id="KW-0804">Transcription</keyword>
<protein>
    <recommendedName>
        <fullName evidence="7">Xylanolytic transcriptional activator regulatory domain-containing protein</fullName>
    </recommendedName>
</protein>
<dbReference type="GO" id="GO:0008270">
    <property type="term" value="F:zinc ion binding"/>
    <property type="evidence" value="ECO:0007669"/>
    <property type="project" value="InterPro"/>
</dbReference>
<dbReference type="PANTHER" id="PTHR47660:SF2">
    <property type="entry name" value="TRANSCRIPTION FACTOR WITH C2H2 AND ZN(2)-CYS(6) DNA BINDING DOMAIN (EUROFUNG)"/>
    <property type="match status" value="1"/>
</dbReference>
<sequence>MAPSLLATGLSPSQAQAGGRVGYSSYPTGDQALLPATDQVRLSAGRPSEFNRSPLMFSDIDSGTAFLDMLLGFPGGQATGTPSATATEELAIPWGDNGASNRLTISPPAEPGPRSYPSHVRQNVKKVQSFWSTPQRQTAETQIWYEIISGSSDNIFSSHDHESSIESSQETQHAGNAEICLNPEIRSRLQDLKRSLLKKQCHCPSSDGHVSDTCDEHYFCQNSLGIFEQGLYLYLDKYQPTYPILHIPTFKPQAVHTLLLFTMCMIGLSFVKTEEAVRFIYQIYPALLDEVYIRVISTAPGSSSPSAVLSQLTLAHHMLFLLVVTEGNVCPTKSQMLYGYTLTATQNLGLFHLPVGQISDALFSSITDDYIRWRSWSRIESIKNLIIGLLLYDSSLSGIFSMSPVISTSTLHVTLPCDFNLYRAPSAQDWVRLIQEGSTVATPTAKLSYNEAYLPILPRQVHISCLYGITSAILVRLLANYHRLIVSSDLGQEEWHQHIPWRIYNLDKRATSITNVVIHFIQLYDTILGNANPNCIVIWHNLCLLLTADIRLHERAAGREGPEAMQTARQAVTLWAKTPAARRACLHAAQIFHTLSNWKPMDGMGFQPARCLLNSALVLAMYTLINPPAPDNRHTETFDLATSDIDWKVVGEEGMTDSVPEQGEQPRTDHPAVNFIRFGGPIILCGKTYFGGARHARRLLLDFASLLDEVGRHWMAKYPRLLYMIHDTMVDMCADGDVRGATA</sequence>
<keyword evidence="5" id="KW-0539">Nucleus</keyword>
<dbReference type="AlphaFoldDB" id="A0A5N7AQR7"/>
<dbReference type="Proteomes" id="UP000326198">
    <property type="component" value="Unassembled WGS sequence"/>
</dbReference>
<evidence type="ECO:0000256" key="5">
    <source>
        <dbReference type="ARBA" id="ARBA00023242"/>
    </source>
</evidence>
<reference evidence="8 9" key="1">
    <citation type="submission" date="2019-04" db="EMBL/GenBank/DDBJ databases">
        <title>Friends and foes A comparative genomics studyof 23 Aspergillus species from section Flavi.</title>
        <authorList>
            <consortium name="DOE Joint Genome Institute"/>
            <person name="Kjaerbolling I."/>
            <person name="Vesth T."/>
            <person name="Frisvad J.C."/>
            <person name="Nybo J.L."/>
            <person name="Theobald S."/>
            <person name="Kildgaard S."/>
            <person name="Isbrandt T."/>
            <person name="Kuo A."/>
            <person name="Sato A."/>
            <person name="Lyhne E.K."/>
            <person name="Kogle M.E."/>
            <person name="Wiebenga A."/>
            <person name="Kun R.S."/>
            <person name="Lubbers R.J."/>
            <person name="Makela M.R."/>
            <person name="Barry K."/>
            <person name="Chovatia M."/>
            <person name="Clum A."/>
            <person name="Daum C."/>
            <person name="Haridas S."/>
            <person name="He G."/>
            <person name="LaButti K."/>
            <person name="Lipzen A."/>
            <person name="Mondo S."/>
            <person name="Riley R."/>
            <person name="Salamov A."/>
            <person name="Simmons B.A."/>
            <person name="Magnuson J.K."/>
            <person name="Henrissat B."/>
            <person name="Mortensen U.H."/>
            <person name="Larsen T.O."/>
            <person name="Devries R.P."/>
            <person name="Grigoriev I.V."/>
            <person name="Machida M."/>
            <person name="Baker S.E."/>
            <person name="Andersen M.R."/>
        </authorList>
    </citation>
    <scope>NUCLEOTIDE SEQUENCE [LARGE SCALE GENOMIC DNA]</scope>
    <source>
        <strain evidence="8 9">IBT 29228</strain>
    </source>
</reference>
<keyword evidence="2" id="KW-0862">Zinc</keyword>
<dbReference type="InterPro" id="IPR007219">
    <property type="entry name" value="XnlR_reg_dom"/>
</dbReference>
<name>A0A5N7AQR7_9EURO</name>
<organism evidence="8 9">
    <name type="scientific">Aspergillus bertholletiae</name>
    <dbReference type="NCBI Taxonomy" id="1226010"/>
    <lineage>
        <taxon>Eukaryota</taxon>
        <taxon>Fungi</taxon>
        <taxon>Dikarya</taxon>
        <taxon>Ascomycota</taxon>
        <taxon>Pezizomycotina</taxon>
        <taxon>Eurotiomycetes</taxon>
        <taxon>Eurotiomycetidae</taxon>
        <taxon>Eurotiales</taxon>
        <taxon>Aspergillaceae</taxon>
        <taxon>Aspergillus</taxon>
        <taxon>Aspergillus subgen. Circumdati</taxon>
    </lineage>
</organism>
<evidence type="ECO:0000256" key="4">
    <source>
        <dbReference type="ARBA" id="ARBA00023163"/>
    </source>
</evidence>
<feature type="domain" description="Xylanolytic transcriptional activator regulatory" evidence="7">
    <location>
        <begin position="231"/>
        <end position="426"/>
    </location>
</feature>
<dbReference type="GO" id="GO:0006351">
    <property type="term" value="P:DNA-templated transcription"/>
    <property type="evidence" value="ECO:0007669"/>
    <property type="project" value="InterPro"/>
</dbReference>
<feature type="region of interest" description="Disordered" evidence="6">
    <location>
        <begin position="1"/>
        <end position="23"/>
    </location>
</feature>
<dbReference type="OrthoDB" id="10018191at2759"/>
<dbReference type="GO" id="GO:0003677">
    <property type="term" value="F:DNA binding"/>
    <property type="evidence" value="ECO:0007669"/>
    <property type="project" value="InterPro"/>
</dbReference>
<keyword evidence="1" id="KW-0479">Metal-binding</keyword>
<proteinExistence type="predicted"/>
<dbReference type="CDD" id="cd12148">
    <property type="entry name" value="fungal_TF_MHR"/>
    <property type="match status" value="1"/>
</dbReference>
<keyword evidence="3" id="KW-0805">Transcription regulation</keyword>
<gene>
    <name evidence="8" type="ORF">BDV26DRAFT_274578</name>
</gene>
<evidence type="ECO:0000256" key="6">
    <source>
        <dbReference type="SAM" id="MobiDB-lite"/>
    </source>
</evidence>
<keyword evidence="9" id="KW-1185">Reference proteome</keyword>
<dbReference type="PANTHER" id="PTHR47660">
    <property type="entry name" value="TRANSCRIPTION FACTOR WITH C2H2 AND ZN(2)-CYS(6) DNA BINDING DOMAIN (EUROFUNG)-RELATED-RELATED"/>
    <property type="match status" value="1"/>
</dbReference>
<evidence type="ECO:0000256" key="1">
    <source>
        <dbReference type="ARBA" id="ARBA00022723"/>
    </source>
</evidence>
<dbReference type="EMBL" id="ML736370">
    <property type="protein sequence ID" value="KAE8372202.1"/>
    <property type="molecule type" value="Genomic_DNA"/>
</dbReference>
<accession>A0A5N7AQR7</accession>
<dbReference type="Pfam" id="PF04082">
    <property type="entry name" value="Fungal_trans"/>
    <property type="match status" value="1"/>
</dbReference>
<evidence type="ECO:0000313" key="9">
    <source>
        <dbReference type="Proteomes" id="UP000326198"/>
    </source>
</evidence>